<dbReference type="InterPro" id="IPR050275">
    <property type="entry name" value="PGM_Phosphatase"/>
</dbReference>
<dbReference type="PANTHER" id="PTHR48100:SF2">
    <property type="entry name" value="CONSERVED PROTEIN"/>
    <property type="match status" value="1"/>
</dbReference>
<dbReference type="EMBL" id="JAYJJT010000013">
    <property type="protein sequence ID" value="MEB3050639.1"/>
    <property type="molecule type" value="Genomic_DNA"/>
</dbReference>
<dbReference type="SUPFAM" id="SSF53254">
    <property type="entry name" value="Phosphoglycerate mutase-like"/>
    <property type="match status" value="1"/>
</dbReference>
<sequence length="228" mass="24121">MTVILLRHGRSTANTAGVLAGRTEGVELDDKGRQQAAQLVDRFAGLPIKAVVRSPLLRCRGTVEPLAAALELEPVIDERLAEVDYGSWTGRKMSELTGEALWRVVQAQPSAAVFPDGEGLAQVQARAVTAVREHDRQLAEQHGADVLWVACTHGDVIKAVLADALGIHLDGFQRIVADPASASVIRYTALRPFVIHVNHTGPSLAAAVKIPPPQDGPSSDAVVGGSTT</sequence>
<protein>
    <submittedName>
        <fullName evidence="2">Histidine phosphatase family protein</fullName>
    </submittedName>
</protein>
<evidence type="ECO:0000256" key="1">
    <source>
        <dbReference type="SAM" id="MobiDB-lite"/>
    </source>
</evidence>
<dbReference type="InterPro" id="IPR013078">
    <property type="entry name" value="His_Pase_superF_clade-1"/>
</dbReference>
<dbReference type="CDD" id="cd07067">
    <property type="entry name" value="HP_PGM_like"/>
    <property type="match status" value="1"/>
</dbReference>
<dbReference type="NCBIfam" id="TIGR03848">
    <property type="entry name" value="MSMEG_4193"/>
    <property type="match status" value="1"/>
</dbReference>
<gene>
    <name evidence="2" type="ORF">KV112_12960</name>
</gene>
<proteinExistence type="predicted"/>
<dbReference type="InterPro" id="IPR022492">
    <property type="entry name" value="Phosphomutase_MSMEG4193_put"/>
</dbReference>
<name>A0ABU5YNT3_9MYCO</name>
<comment type="caution">
    <text evidence="2">The sequence shown here is derived from an EMBL/GenBank/DDBJ whole genome shotgun (WGS) entry which is preliminary data.</text>
</comment>
<feature type="region of interest" description="Disordered" evidence="1">
    <location>
        <begin position="207"/>
        <end position="228"/>
    </location>
</feature>
<keyword evidence="3" id="KW-1185">Reference proteome</keyword>
<dbReference type="Pfam" id="PF00300">
    <property type="entry name" value="His_Phos_1"/>
    <property type="match status" value="1"/>
</dbReference>
<evidence type="ECO:0000313" key="3">
    <source>
        <dbReference type="Proteomes" id="UP001299046"/>
    </source>
</evidence>
<accession>A0ABU5YNT3</accession>
<reference evidence="2 3" key="1">
    <citation type="submission" date="2023-12" db="EMBL/GenBank/DDBJ databases">
        <title>Description of new species of Mycobacterium terrae complex isolated from sewage at the Sao Paulo Zoological Park Foundation in Brazil.</title>
        <authorList>
            <person name="Romagnoli C.L."/>
            <person name="Conceicao E.C."/>
            <person name="Machado E."/>
            <person name="Barreto L.B.P.F."/>
            <person name="Sharma A."/>
            <person name="Silva N.M."/>
            <person name="Marques L.E."/>
            <person name="Juliana M.A."/>
            <person name="Lourenco M.C.S."/>
            <person name="Digiampietri L.A."/>
            <person name="Suffys P.N."/>
            <person name="Viana-Niero C."/>
        </authorList>
    </citation>
    <scope>NUCLEOTIDE SEQUENCE [LARGE SCALE GENOMIC DNA]</scope>
    <source>
        <strain evidence="2 3">MYC123</strain>
    </source>
</reference>
<organism evidence="2 3">
    <name type="scientific">[Mycobacterium] zoologicum</name>
    <dbReference type="NCBI Taxonomy" id="2872311"/>
    <lineage>
        <taxon>Bacteria</taxon>
        <taxon>Bacillati</taxon>
        <taxon>Actinomycetota</taxon>
        <taxon>Actinomycetes</taxon>
        <taxon>Mycobacteriales</taxon>
        <taxon>Mycobacteriaceae</taxon>
        <taxon>Mycolicibacter</taxon>
    </lineage>
</organism>
<dbReference type="Gene3D" id="3.40.50.1240">
    <property type="entry name" value="Phosphoglycerate mutase-like"/>
    <property type="match status" value="1"/>
</dbReference>
<dbReference type="PANTHER" id="PTHR48100">
    <property type="entry name" value="BROAD-SPECIFICITY PHOSPHATASE YOR283W-RELATED"/>
    <property type="match status" value="1"/>
</dbReference>
<dbReference type="Proteomes" id="UP001299046">
    <property type="component" value="Unassembled WGS sequence"/>
</dbReference>
<dbReference type="RefSeq" id="WP_224865450.1">
    <property type="nucleotide sequence ID" value="NZ_JAYJJT010000013.1"/>
</dbReference>
<dbReference type="SMART" id="SM00855">
    <property type="entry name" value="PGAM"/>
    <property type="match status" value="1"/>
</dbReference>
<dbReference type="InterPro" id="IPR029033">
    <property type="entry name" value="His_PPase_superfam"/>
</dbReference>
<evidence type="ECO:0000313" key="2">
    <source>
        <dbReference type="EMBL" id="MEB3050639.1"/>
    </source>
</evidence>